<dbReference type="EMBL" id="JUIW01000009">
    <property type="protein sequence ID" value="RYJ41775.1"/>
    <property type="molecule type" value="Genomic_DNA"/>
</dbReference>
<evidence type="ECO:0000313" key="3">
    <source>
        <dbReference type="Proteomes" id="UP000289775"/>
    </source>
</evidence>
<sequence>MKYFKILAIAFLLFTGHEAMAQYGYGYDPYYNSGYRPGVDRRIDTQRSRKAIKKKEDEKPKDLSEVMSEYLAKELKLDDFQKAAVKVIYDDHKDQILELSNNESDTRQVLRDKFNAISEEIDKKILPLLSEDQKKSYQKIIDDRNKQK</sequence>
<organism evidence="2 3">
    <name type="scientific">Flavobacterium beibuense</name>
    <dbReference type="NCBI Taxonomy" id="657326"/>
    <lineage>
        <taxon>Bacteria</taxon>
        <taxon>Pseudomonadati</taxon>
        <taxon>Bacteroidota</taxon>
        <taxon>Flavobacteriia</taxon>
        <taxon>Flavobacteriales</taxon>
        <taxon>Flavobacteriaceae</taxon>
        <taxon>Flavobacterium</taxon>
    </lineage>
</organism>
<name>A0A444W7B4_9FLAO</name>
<evidence type="ECO:0000256" key="1">
    <source>
        <dbReference type="SAM" id="SignalP"/>
    </source>
</evidence>
<accession>A0A444W7B4</accession>
<keyword evidence="1" id="KW-0732">Signal</keyword>
<gene>
    <name evidence="2" type="ORF">NU09_2700</name>
</gene>
<feature type="signal peptide" evidence="1">
    <location>
        <begin position="1"/>
        <end position="21"/>
    </location>
</feature>
<evidence type="ECO:0000313" key="2">
    <source>
        <dbReference type="EMBL" id="RYJ41775.1"/>
    </source>
</evidence>
<comment type="caution">
    <text evidence="2">The sequence shown here is derived from an EMBL/GenBank/DDBJ whole genome shotgun (WGS) entry which is preliminary data.</text>
</comment>
<feature type="chain" id="PRO_5019123171" description="LTXXQ motif family protein" evidence="1">
    <location>
        <begin position="22"/>
        <end position="148"/>
    </location>
</feature>
<dbReference type="RefSeq" id="WP_129751787.1">
    <property type="nucleotide sequence ID" value="NZ_JUIW01000009.1"/>
</dbReference>
<evidence type="ECO:0008006" key="4">
    <source>
        <dbReference type="Google" id="ProtNLM"/>
    </source>
</evidence>
<dbReference type="OrthoDB" id="1364767at2"/>
<dbReference type="AlphaFoldDB" id="A0A444W7B4"/>
<reference evidence="2 3" key="1">
    <citation type="submission" date="2014-12" db="EMBL/GenBank/DDBJ databases">
        <title>Genome sequence of Flavobacterium beibuense RSKm HC5.</title>
        <authorList>
            <person name="Kim J.F."/>
            <person name="Song J.Y."/>
            <person name="Kwak M.-J."/>
            <person name="Lee S.-W."/>
        </authorList>
    </citation>
    <scope>NUCLEOTIDE SEQUENCE [LARGE SCALE GENOMIC DNA]</scope>
    <source>
        <strain evidence="2 3">RSKm HC5</strain>
    </source>
</reference>
<keyword evidence="3" id="KW-1185">Reference proteome</keyword>
<proteinExistence type="predicted"/>
<protein>
    <recommendedName>
        <fullName evidence="4">LTXXQ motif family protein</fullName>
    </recommendedName>
</protein>
<dbReference type="Proteomes" id="UP000289775">
    <property type="component" value="Unassembled WGS sequence"/>
</dbReference>